<sequence length="401" mass="45710">MPKGENKTAQVSDDDSVVTVVLLGQNSTDKCLIGNTMLGYNCFQPGKSMYQKALGRMSDELLYIINTPDLFWRICQEQEANIIEEMKPSYTGPRMFLLVLHDKQLSQEEVEMFTQMKERFGEKMTKNITVVLIDNKETSRQSCNIMDIHLKKILHECDERICVFSKDTADSDLVRQLLIHITKTPEKVEADPGSPSLSSRLHEDMNKHVHQKENDDSEQPKTMPGEGDCNIITMVLLGVNRDDKCLIGNSILQHDCFMAGKATYEKVVARVADQMVCIVNTPDLFYKPSPDSIADSMEEMKPSYAGPRMFIMVLQDKTLSQEEMEMFTQLKERFGKKQLENMFVVLIGSEENNLRETFEADKNLKKILDECKETVYVYRSNVKSTQLVGQLIGQNNMQAGI</sequence>
<protein>
    <submittedName>
        <fullName evidence="6">GTPase IMAP family member 8</fullName>
    </submittedName>
</protein>
<evidence type="ECO:0000313" key="6">
    <source>
        <dbReference type="RefSeq" id="XP_018951918.1"/>
    </source>
</evidence>
<dbReference type="Gene3D" id="3.40.50.300">
    <property type="entry name" value="P-loop containing nucleotide triphosphate hydrolases"/>
    <property type="match status" value="2"/>
</dbReference>
<evidence type="ECO:0000256" key="4">
    <source>
        <dbReference type="SAM" id="MobiDB-lite"/>
    </source>
</evidence>
<comment type="similarity">
    <text evidence="1">Belongs to the TRAFAC class TrmE-Era-EngA-EngB-Septin-like GTPase superfamily. AIG1/Toc34/Toc159-like paraseptin GTPase family. IAN subfamily.</text>
</comment>
<proteinExistence type="inferred from homology"/>
<feature type="compositionally biased region" description="Basic and acidic residues" evidence="4">
    <location>
        <begin position="205"/>
        <end position="214"/>
    </location>
</feature>
<dbReference type="PANTHER" id="PTHR10903:SF186">
    <property type="entry name" value="GTPASE IMAP FAMILY MEMBER 4-LIKE-RELATED"/>
    <property type="match status" value="1"/>
</dbReference>
<feature type="domain" description="AIG1-type G" evidence="5">
    <location>
        <begin position="233"/>
        <end position="381"/>
    </location>
</feature>
<evidence type="ECO:0000256" key="2">
    <source>
        <dbReference type="ARBA" id="ARBA00022741"/>
    </source>
</evidence>
<evidence type="ECO:0000256" key="3">
    <source>
        <dbReference type="ARBA" id="ARBA00023134"/>
    </source>
</evidence>
<dbReference type="Pfam" id="PF04548">
    <property type="entry name" value="AIG1"/>
    <property type="match status" value="2"/>
</dbReference>
<dbReference type="RefSeq" id="XP_018951918.1">
    <property type="nucleotide sequence ID" value="XM_019096373.2"/>
</dbReference>
<dbReference type="Proteomes" id="UP001155660">
    <property type="component" value="Chromosome A10"/>
</dbReference>
<dbReference type="PANTHER" id="PTHR10903">
    <property type="entry name" value="GTPASE, IMAP FAMILY MEMBER-RELATED"/>
    <property type="match status" value="1"/>
</dbReference>
<dbReference type="KEGG" id="ccar:109081387"/>
<accession>A0A9Q9V927</accession>
<evidence type="ECO:0000259" key="5">
    <source>
        <dbReference type="Pfam" id="PF04548"/>
    </source>
</evidence>
<organism evidence="6">
    <name type="scientific">Cyprinus carpio</name>
    <name type="common">Common carp</name>
    <dbReference type="NCBI Taxonomy" id="7962"/>
    <lineage>
        <taxon>Eukaryota</taxon>
        <taxon>Metazoa</taxon>
        <taxon>Chordata</taxon>
        <taxon>Craniata</taxon>
        <taxon>Vertebrata</taxon>
        <taxon>Euteleostomi</taxon>
        <taxon>Actinopterygii</taxon>
        <taxon>Neopterygii</taxon>
        <taxon>Teleostei</taxon>
        <taxon>Ostariophysi</taxon>
        <taxon>Cypriniformes</taxon>
        <taxon>Cyprinidae</taxon>
        <taxon>Cyprininae</taxon>
        <taxon>Cyprinus</taxon>
    </lineage>
</organism>
<reference evidence="6" key="1">
    <citation type="submission" date="2025-08" db="UniProtKB">
        <authorList>
            <consortium name="RefSeq"/>
        </authorList>
    </citation>
    <scope>IDENTIFICATION</scope>
    <source>
        <tissue evidence="6">Muscle</tissue>
    </source>
</reference>
<dbReference type="InterPro" id="IPR027417">
    <property type="entry name" value="P-loop_NTPase"/>
</dbReference>
<gene>
    <name evidence="6" type="primary">si:ch211-139n6.3</name>
</gene>
<dbReference type="InterPro" id="IPR045058">
    <property type="entry name" value="GIMA/IAN/Toc"/>
</dbReference>
<name>A0A9Q9V927_CYPCA</name>
<feature type="region of interest" description="Disordered" evidence="4">
    <location>
        <begin position="205"/>
        <end position="225"/>
    </location>
</feature>
<dbReference type="GeneID" id="109081387"/>
<dbReference type="InterPro" id="IPR006703">
    <property type="entry name" value="G_AIG1"/>
</dbReference>
<evidence type="ECO:0000256" key="1">
    <source>
        <dbReference type="ARBA" id="ARBA00008535"/>
    </source>
</evidence>
<feature type="domain" description="AIG1-type G" evidence="5">
    <location>
        <begin position="19"/>
        <end position="205"/>
    </location>
</feature>
<dbReference type="AlphaFoldDB" id="A0A9Q9V927"/>
<keyword evidence="3" id="KW-0342">GTP-binding</keyword>
<dbReference type="OrthoDB" id="8667637at2759"/>
<dbReference type="GO" id="GO:0005525">
    <property type="term" value="F:GTP binding"/>
    <property type="evidence" value="ECO:0007669"/>
    <property type="project" value="UniProtKB-KW"/>
</dbReference>
<keyword evidence="2" id="KW-0547">Nucleotide-binding</keyword>